<dbReference type="InterPro" id="IPR050327">
    <property type="entry name" value="Proton-linked_MCT"/>
</dbReference>
<keyword evidence="3" id="KW-0812">Transmembrane</keyword>
<evidence type="ECO:0000259" key="4">
    <source>
        <dbReference type="PROSITE" id="PS50850"/>
    </source>
</evidence>
<feature type="transmembrane region" description="Helical" evidence="3">
    <location>
        <begin position="219"/>
        <end position="238"/>
    </location>
</feature>
<keyword evidence="3" id="KW-0472">Membrane</keyword>
<organism evidence="5 6">
    <name type="scientific">Calocera cornea HHB12733</name>
    <dbReference type="NCBI Taxonomy" id="1353952"/>
    <lineage>
        <taxon>Eukaryota</taxon>
        <taxon>Fungi</taxon>
        <taxon>Dikarya</taxon>
        <taxon>Basidiomycota</taxon>
        <taxon>Agaricomycotina</taxon>
        <taxon>Dacrymycetes</taxon>
        <taxon>Dacrymycetales</taxon>
        <taxon>Dacrymycetaceae</taxon>
        <taxon>Calocera</taxon>
    </lineage>
</organism>
<feature type="transmembrane region" description="Helical" evidence="3">
    <location>
        <begin position="124"/>
        <end position="142"/>
    </location>
</feature>
<dbReference type="GO" id="GO:0016020">
    <property type="term" value="C:membrane"/>
    <property type="evidence" value="ECO:0007669"/>
    <property type="project" value="UniProtKB-SubCell"/>
</dbReference>
<feature type="transmembrane region" description="Helical" evidence="3">
    <location>
        <begin position="417"/>
        <end position="439"/>
    </location>
</feature>
<comment type="subcellular location">
    <subcellularLocation>
        <location evidence="1">Membrane</location>
        <topology evidence="1">Multi-pass membrane protein</topology>
    </subcellularLocation>
</comment>
<feature type="transmembrane region" description="Helical" evidence="3">
    <location>
        <begin position="185"/>
        <end position="207"/>
    </location>
</feature>
<feature type="transmembrane region" description="Helical" evidence="3">
    <location>
        <begin position="286"/>
        <end position="307"/>
    </location>
</feature>
<dbReference type="PANTHER" id="PTHR11360:SF234">
    <property type="entry name" value="MFS-TYPE TRANSPORTER DBAD-RELATED"/>
    <property type="match status" value="1"/>
</dbReference>
<dbReference type="InterPro" id="IPR036259">
    <property type="entry name" value="MFS_trans_sf"/>
</dbReference>
<evidence type="ECO:0000313" key="6">
    <source>
        <dbReference type="Proteomes" id="UP000076842"/>
    </source>
</evidence>
<dbReference type="PROSITE" id="PS50850">
    <property type="entry name" value="MFS"/>
    <property type="match status" value="1"/>
</dbReference>
<dbReference type="InterPro" id="IPR020846">
    <property type="entry name" value="MFS_dom"/>
</dbReference>
<dbReference type="InParanoid" id="A0A165J489"/>
<feature type="transmembrane region" description="Helical" evidence="3">
    <location>
        <begin position="148"/>
        <end position="173"/>
    </location>
</feature>
<evidence type="ECO:0000256" key="3">
    <source>
        <dbReference type="SAM" id="Phobius"/>
    </source>
</evidence>
<dbReference type="AlphaFoldDB" id="A0A165J489"/>
<protein>
    <submittedName>
        <fullName evidence="5">MFS general substrate transporter</fullName>
    </submittedName>
</protein>
<feature type="transmembrane region" description="Helical" evidence="3">
    <location>
        <begin position="259"/>
        <end position="280"/>
    </location>
</feature>
<keyword evidence="3" id="KW-1133">Transmembrane helix</keyword>
<dbReference type="OrthoDB" id="6499973at2759"/>
<name>A0A165J489_9BASI</name>
<evidence type="ECO:0000256" key="2">
    <source>
        <dbReference type="ARBA" id="ARBA00006727"/>
    </source>
</evidence>
<dbReference type="SUPFAM" id="SSF103473">
    <property type="entry name" value="MFS general substrate transporter"/>
    <property type="match status" value="1"/>
</dbReference>
<accession>A0A165J489</accession>
<dbReference type="Gene3D" id="1.20.1250.20">
    <property type="entry name" value="MFS general substrate transporter like domains"/>
    <property type="match status" value="2"/>
</dbReference>
<keyword evidence="6" id="KW-1185">Reference proteome</keyword>
<feature type="transmembrane region" description="Helical" evidence="3">
    <location>
        <begin position="93"/>
        <end position="112"/>
    </location>
</feature>
<dbReference type="Proteomes" id="UP000076842">
    <property type="component" value="Unassembled WGS sequence"/>
</dbReference>
<feature type="domain" description="Major facilitator superfamily (MFS) profile" evidence="4">
    <location>
        <begin position="258"/>
        <end position="448"/>
    </location>
</feature>
<feature type="transmembrane region" description="Helical" evidence="3">
    <location>
        <begin position="51"/>
        <end position="73"/>
    </location>
</feature>
<feature type="transmembrane region" description="Helical" evidence="3">
    <location>
        <begin position="380"/>
        <end position="397"/>
    </location>
</feature>
<sequence>MAEELVGEVIPIEVREDFEASNAPTIVEGAPSSQNEEPIPVKVHVIPDGGLQAWATVGGSWLVSMCTFGYINAYGVYQAYYIQTLLPSYSPSAISWIGSLQTCFLFLCGLFAGRLFDAGYFHHMMIIGSVILVGCIFALSAVKVDGYYQVFLAQAVGQGLGLGIVYLPSLAVLGHHFHKRRATAMGLSVSGSSLGGIVFPILINNVFQKRGFEWGVRAMGFWMLGALLLANLLMRAHYHPNHQAMKPPSWLKILRDPPYVVAVAGAWLLGLGLYFIFFYIQVYAETVGISGTIAFYTLAMINGASIIGRTLPNLIADKLGPITVLIPSSTIAGALVFALLGIKNVGGLVVVCLLYGFSSGAYVSLMGPMFASMSEQVSEIGLRMGLAFAFLGFSALIGTPIDGALLGSGPDYDWWKAVLFSGVTMLAGCATLCVAWVLLGKKKGKRWV</sequence>
<comment type="similarity">
    <text evidence="2">Belongs to the major facilitator superfamily. Monocarboxylate porter (TC 2.A.1.13) family.</text>
</comment>
<feature type="transmembrane region" description="Helical" evidence="3">
    <location>
        <begin position="348"/>
        <end position="368"/>
    </location>
</feature>
<dbReference type="InterPro" id="IPR011701">
    <property type="entry name" value="MFS"/>
</dbReference>
<reference evidence="5 6" key="1">
    <citation type="journal article" date="2016" name="Mol. Biol. Evol.">
        <title>Comparative Genomics of Early-Diverging Mushroom-Forming Fungi Provides Insights into the Origins of Lignocellulose Decay Capabilities.</title>
        <authorList>
            <person name="Nagy L.G."/>
            <person name="Riley R."/>
            <person name="Tritt A."/>
            <person name="Adam C."/>
            <person name="Daum C."/>
            <person name="Floudas D."/>
            <person name="Sun H."/>
            <person name="Yadav J.S."/>
            <person name="Pangilinan J."/>
            <person name="Larsson K.H."/>
            <person name="Matsuura K."/>
            <person name="Barry K."/>
            <person name="Labutti K."/>
            <person name="Kuo R."/>
            <person name="Ohm R.A."/>
            <person name="Bhattacharya S.S."/>
            <person name="Shirouzu T."/>
            <person name="Yoshinaga Y."/>
            <person name="Martin F.M."/>
            <person name="Grigoriev I.V."/>
            <person name="Hibbett D.S."/>
        </authorList>
    </citation>
    <scope>NUCLEOTIDE SEQUENCE [LARGE SCALE GENOMIC DNA]</scope>
    <source>
        <strain evidence="5 6">HHB12733</strain>
    </source>
</reference>
<feature type="transmembrane region" description="Helical" evidence="3">
    <location>
        <begin position="319"/>
        <end position="342"/>
    </location>
</feature>
<dbReference type="PANTHER" id="PTHR11360">
    <property type="entry name" value="MONOCARBOXYLATE TRANSPORTER"/>
    <property type="match status" value="1"/>
</dbReference>
<evidence type="ECO:0000313" key="5">
    <source>
        <dbReference type="EMBL" id="KZT61354.1"/>
    </source>
</evidence>
<evidence type="ECO:0000256" key="1">
    <source>
        <dbReference type="ARBA" id="ARBA00004141"/>
    </source>
</evidence>
<gene>
    <name evidence="5" type="ORF">CALCODRAFT_491475</name>
</gene>
<dbReference type="GO" id="GO:0022857">
    <property type="term" value="F:transmembrane transporter activity"/>
    <property type="evidence" value="ECO:0007669"/>
    <property type="project" value="InterPro"/>
</dbReference>
<proteinExistence type="inferred from homology"/>
<dbReference type="Pfam" id="PF07690">
    <property type="entry name" value="MFS_1"/>
    <property type="match status" value="1"/>
</dbReference>
<dbReference type="EMBL" id="KV423924">
    <property type="protein sequence ID" value="KZT61354.1"/>
    <property type="molecule type" value="Genomic_DNA"/>
</dbReference>